<keyword evidence="4 8" id="KW-0479">Metal-binding</keyword>
<dbReference type="GO" id="GO:0004528">
    <property type="term" value="F:phosphodiesterase I activity"/>
    <property type="evidence" value="ECO:0007669"/>
    <property type="project" value="UniProtKB-EC"/>
</dbReference>
<dbReference type="EC" id="3.1.4.1" evidence="8"/>
<keyword evidence="12" id="KW-1185">Reference proteome</keyword>
<evidence type="ECO:0000313" key="11">
    <source>
        <dbReference type="EMBL" id="WZN65865.1"/>
    </source>
</evidence>
<feature type="domain" description="VRR-NUC" evidence="10">
    <location>
        <begin position="667"/>
        <end position="784"/>
    </location>
</feature>
<comment type="subcellular location">
    <subcellularLocation>
        <location evidence="8">Nucleus</location>
    </subcellularLocation>
</comment>
<evidence type="ECO:0000256" key="7">
    <source>
        <dbReference type="ARBA" id="ARBA00023211"/>
    </source>
</evidence>
<dbReference type="GO" id="GO:0005634">
    <property type="term" value="C:nucleus"/>
    <property type="evidence" value="ECO:0007669"/>
    <property type="project" value="UniProtKB-SubCell"/>
</dbReference>
<evidence type="ECO:0000256" key="4">
    <source>
        <dbReference type="ARBA" id="ARBA00022723"/>
    </source>
</evidence>
<dbReference type="GO" id="GO:0070336">
    <property type="term" value="F:flap-structured DNA binding"/>
    <property type="evidence" value="ECO:0007669"/>
    <property type="project" value="TreeGrafter"/>
</dbReference>
<evidence type="ECO:0000256" key="1">
    <source>
        <dbReference type="ARBA" id="ARBA00000983"/>
    </source>
</evidence>
<dbReference type="InterPro" id="IPR049125">
    <property type="entry name" value="FAN1-like_WH"/>
</dbReference>
<evidence type="ECO:0000313" key="12">
    <source>
        <dbReference type="Proteomes" id="UP001472866"/>
    </source>
</evidence>
<keyword evidence="8" id="KW-0539">Nucleus</keyword>
<dbReference type="Pfam" id="PF21170">
    <property type="entry name" value="FAN1_TPR"/>
    <property type="match status" value="1"/>
</dbReference>
<dbReference type="GO" id="GO:0008409">
    <property type="term" value="F:5'-3' exonuclease activity"/>
    <property type="evidence" value="ECO:0007669"/>
    <property type="project" value="TreeGrafter"/>
</dbReference>
<feature type="compositionally biased region" description="Low complexity" evidence="9">
    <location>
        <begin position="424"/>
        <end position="438"/>
    </location>
</feature>
<reference evidence="11 12" key="1">
    <citation type="submission" date="2024-03" db="EMBL/GenBank/DDBJ databases">
        <title>Complete genome sequence of the green alga Chloropicon roscoffensis RCC1871.</title>
        <authorList>
            <person name="Lemieux C."/>
            <person name="Pombert J.-F."/>
            <person name="Otis C."/>
            <person name="Turmel M."/>
        </authorList>
    </citation>
    <scope>NUCLEOTIDE SEQUENCE [LARGE SCALE GENOMIC DNA]</scope>
    <source>
        <strain evidence="11 12">RCC1871</strain>
    </source>
</reference>
<evidence type="ECO:0000259" key="10">
    <source>
        <dbReference type="SMART" id="SM00990"/>
    </source>
</evidence>
<dbReference type="InterPro" id="IPR049126">
    <property type="entry name" value="FAN1-like_TPR"/>
</dbReference>
<proteinExistence type="inferred from homology"/>
<evidence type="ECO:0000256" key="8">
    <source>
        <dbReference type="RuleBase" id="RU365033"/>
    </source>
</evidence>
<dbReference type="AlphaFoldDB" id="A0AAX4PIL0"/>
<evidence type="ECO:0000256" key="5">
    <source>
        <dbReference type="ARBA" id="ARBA00022801"/>
    </source>
</evidence>
<evidence type="ECO:0000256" key="9">
    <source>
        <dbReference type="SAM" id="MobiDB-lite"/>
    </source>
</evidence>
<keyword evidence="7 8" id="KW-0464">Manganese</keyword>
<dbReference type="GO" id="GO:0016818">
    <property type="term" value="F:hydrolase activity, acting on acid anhydrides, in phosphorus-containing anhydrides"/>
    <property type="evidence" value="ECO:0007669"/>
    <property type="project" value="InterPro"/>
</dbReference>
<feature type="region of interest" description="Disordered" evidence="9">
    <location>
        <begin position="424"/>
        <end position="444"/>
    </location>
</feature>
<keyword evidence="6 8" id="KW-0460">Magnesium</keyword>
<protein>
    <recommendedName>
        <fullName evidence="8">Fanconi-associated nuclease</fullName>
        <ecNumber evidence="8">3.1.4.1</ecNumber>
    </recommendedName>
</protein>
<dbReference type="EMBL" id="CP151513">
    <property type="protein sequence ID" value="WZN65865.1"/>
    <property type="molecule type" value="Genomic_DNA"/>
</dbReference>
<dbReference type="SMART" id="SM00990">
    <property type="entry name" value="VRR_NUC"/>
    <property type="match status" value="1"/>
</dbReference>
<dbReference type="Gene3D" id="3.30.70.2330">
    <property type="match status" value="1"/>
</dbReference>
<dbReference type="Pfam" id="PF21315">
    <property type="entry name" value="FAN1_HTH"/>
    <property type="match status" value="1"/>
</dbReference>
<dbReference type="PANTHER" id="PTHR15749:SF4">
    <property type="entry name" value="FANCONI-ASSOCIATED NUCLEASE 1"/>
    <property type="match status" value="1"/>
</dbReference>
<gene>
    <name evidence="11" type="ORF">HKI87_13g74270</name>
</gene>
<feature type="compositionally biased region" description="Polar residues" evidence="9">
    <location>
        <begin position="1"/>
        <end position="10"/>
    </location>
</feature>
<dbReference type="InterPro" id="IPR011856">
    <property type="entry name" value="tRNA_endonuc-like_dom_sf"/>
</dbReference>
<dbReference type="Proteomes" id="UP001472866">
    <property type="component" value="Chromosome 13"/>
</dbReference>
<comment type="catalytic activity">
    <reaction evidence="1 8">
        <text>Hydrolytically removes 5'-nucleotides successively from the 3'-hydroxy termini of 3'-hydroxy-terminated oligonucleotides.</text>
        <dbReference type="EC" id="3.1.4.1"/>
    </reaction>
</comment>
<feature type="region of interest" description="Disordered" evidence="9">
    <location>
        <begin position="1"/>
        <end position="46"/>
    </location>
</feature>
<evidence type="ECO:0000256" key="3">
    <source>
        <dbReference type="ARBA" id="ARBA00022722"/>
    </source>
</evidence>
<dbReference type="PANTHER" id="PTHR15749">
    <property type="entry name" value="FANCONI-ASSOCIATED NUCLEASE 1"/>
    <property type="match status" value="1"/>
</dbReference>
<organism evidence="11 12">
    <name type="scientific">Chloropicon roscoffensis</name>
    <dbReference type="NCBI Taxonomy" id="1461544"/>
    <lineage>
        <taxon>Eukaryota</taxon>
        <taxon>Viridiplantae</taxon>
        <taxon>Chlorophyta</taxon>
        <taxon>Chloropicophyceae</taxon>
        <taxon>Chloropicales</taxon>
        <taxon>Chloropicaceae</taxon>
        <taxon>Chloropicon</taxon>
    </lineage>
</organism>
<dbReference type="InterPro" id="IPR049132">
    <property type="entry name" value="FAN1-like_euk"/>
</dbReference>
<evidence type="ECO:0000256" key="6">
    <source>
        <dbReference type="ARBA" id="ARBA00022842"/>
    </source>
</evidence>
<dbReference type="Pfam" id="PF08797">
    <property type="entry name" value="HIRAN"/>
    <property type="match status" value="1"/>
</dbReference>
<dbReference type="InterPro" id="IPR033315">
    <property type="entry name" value="Fan1-like"/>
</dbReference>
<comment type="similarity">
    <text evidence="2 8">Belongs to the FAN1 family.</text>
</comment>
<dbReference type="CDD" id="cd22326">
    <property type="entry name" value="FAN1-like"/>
    <property type="match status" value="1"/>
</dbReference>
<evidence type="ECO:0000256" key="2">
    <source>
        <dbReference type="ARBA" id="ARBA00005533"/>
    </source>
</evidence>
<dbReference type="Gene3D" id="3.40.1350.10">
    <property type="match status" value="1"/>
</dbReference>
<feature type="compositionally biased region" description="Basic and acidic residues" evidence="9">
    <location>
        <begin position="20"/>
        <end position="33"/>
    </location>
</feature>
<comment type="cofactor">
    <cofactor evidence="8">
        <name>Mg(2+)</name>
        <dbReference type="ChEBI" id="CHEBI:18420"/>
    </cofactor>
    <cofactor evidence="8">
        <name>Mn(2+)</name>
        <dbReference type="ChEBI" id="CHEBI:29035"/>
    </cofactor>
</comment>
<name>A0AAX4PIL0_9CHLO</name>
<dbReference type="Pfam" id="PF08774">
    <property type="entry name" value="VRR_NUC"/>
    <property type="match status" value="1"/>
</dbReference>
<accession>A0AAX4PIL0</accession>
<dbReference type="GO" id="GO:0017108">
    <property type="term" value="F:5'-flap endonuclease activity"/>
    <property type="evidence" value="ECO:0007669"/>
    <property type="project" value="TreeGrafter"/>
</dbReference>
<keyword evidence="8" id="KW-0234">DNA repair</keyword>
<keyword evidence="5 8" id="KW-0378">Hydrolase</keyword>
<dbReference type="GO" id="GO:0036297">
    <property type="term" value="P:interstrand cross-link repair"/>
    <property type="evidence" value="ECO:0007669"/>
    <property type="project" value="InterPro"/>
</dbReference>
<keyword evidence="8" id="KW-0227">DNA damage</keyword>
<keyword evidence="3 8" id="KW-0540">Nuclease</keyword>
<comment type="function">
    <text evidence="8">Nuclease required for the repair of DNA interstrand cross-links (ICL). Acts as a 5'-3' exonuclease that anchors at a cut end of DNA and cleaves DNA successively at every third nucleotide, allowing to excise an ICL from one strand through flanking incisions.</text>
</comment>
<dbReference type="GO" id="GO:0008270">
    <property type="term" value="F:zinc ion binding"/>
    <property type="evidence" value="ECO:0007669"/>
    <property type="project" value="InterPro"/>
</dbReference>
<dbReference type="InterPro" id="IPR014883">
    <property type="entry name" value="VRR_NUC"/>
</dbReference>
<sequence>MSGGLKQTTLAFCRPRKRAKPEPEGEGESRAAAEAEPSGSHGDGAFLTVLRTRRPGAARKLCKSGQELEVVRDEANEKDPLAIKFVTSDGQEVGYVPLMAAEKLAGALDSGSWEASATVLTGGDGETVHVMVRFRRPGGEAPTETQAEELEAILASAREAQSDQFRGKCEQLSGALDAVLGHFCSVSHLFDREELDVIETVRSLDLRPKALLVRIVMRKRQWLRVRHLCRYVEVGDVRSAVGRLCEAGLLDEMSSSVEGSSLDAQLGLLSATELQDLAAAHLRGGGNGGWRGRKKRDVAAALSREGEGDEQIAVAVAQLIGECVSLNAEADRVLQCLQFAYFLDDSQGLERFLLTHHGLCNYPSYELSSSPVFATRDDFVRYQAACAKEQELHQALESNDLEKARALVSTSAQALGFYLEDWSRTSTPSSTASTSTSTEFPKKPSPGLLTESWVHVGIAHRGISLLEKARRYADAIELIQVLLGRPEQPSRRGEWWNRFAIDLEHLGKSETSLEIAETGLADGWVRTGHRLSLQRRVVRLGKPPRRWKTPSFAARVAWQPKEVVFEARPTNSRAGTKSVFVGFDDEDVTVEGLALQYYAREDQGSWTGVHSEGGVWGVIFALLMWDVIFSPVPGAFHHPFQTKPLDLDSDFFYAARREMVDARVAEIERGGWSKLLEATWAREYPRKTLCVGLSWDRYGLDQLQTISRCLGSRGLAAIVRLLAQDHKHWRGGMPDLVLWRTDPEPAAMLVEVKGPRDSLMEKQRAWLMEFEACGVRCEVCRIREP</sequence>
<dbReference type="InterPro" id="IPR014905">
    <property type="entry name" value="HIRAN"/>
</dbReference>